<dbReference type="AlphaFoldDB" id="G8U132"/>
<dbReference type="PATRIC" id="fig|679936.5.peg.806"/>
<evidence type="ECO:0000313" key="3">
    <source>
        <dbReference type="Proteomes" id="UP000005439"/>
    </source>
</evidence>
<name>G8U132_SULAD</name>
<gene>
    <name evidence="2" type="ordered locus">Sulac_0758</name>
</gene>
<dbReference type="KEGG" id="sap:Sulac_0758"/>
<dbReference type="HOGENOM" id="CLU_2720799_0_0_9"/>
<reference evidence="3" key="1">
    <citation type="submission" date="2011-12" db="EMBL/GenBank/DDBJ databases">
        <title>The complete genome of chromosome of Sulfobacillus acidophilus DSM 10332.</title>
        <authorList>
            <person name="Lucas S."/>
            <person name="Han J."/>
            <person name="Lapidus A."/>
            <person name="Bruce D."/>
            <person name="Goodwin L."/>
            <person name="Pitluck S."/>
            <person name="Peters L."/>
            <person name="Kyrpides N."/>
            <person name="Mavromatis K."/>
            <person name="Ivanova N."/>
            <person name="Mikhailova N."/>
            <person name="Chertkov O."/>
            <person name="Saunders E."/>
            <person name="Detter J.C."/>
            <person name="Tapia R."/>
            <person name="Han C."/>
            <person name="Land M."/>
            <person name="Hauser L."/>
            <person name="Markowitz V."/>
            <person name="Cheng J.-F."/>
            <person name="Hugenholtz P."/>
            <person name="Woyke T."/>
            <person name="Wu D."/>
            <person name="Pukall R."/>
            <person name="Gehrich-Schroeter G."/>
            <person name="Schneider S."/>
            <person name="Klenk H.-P."/>
            <person name="Eisen J.A."/>
        </authorList>
    </citation>
    <scope>NUCLEOTIDE SEQUENCE [LARGE SCALE GENOMIC DNA]</scope>
    <source>
        <strain evidence="3">ATCC 700253 / DSM 10332 / NAL</strain>
    </source>
</reference>
<dbReference type="InterPro" id="IPR041657">
    <property type="entry name" value="HTH_17"/>
</dbReference>
<reference evidence="2 3" key="2">
    <citation type="journal article" date="2012" name="Stand. Genomic Sci.">
        <title>Complete genome sequence of the moderately thermophilic mineral-sulfide-oxidizing firmicute Sulfobacillus acidophilus type strain (NAL(T)).</title>
        <authorList>
            <person name="Anderson I."/>
            <person name="Chertkov O."/>
            <person name="Chen A."/>
            <person name="Saunders E."/>
            <person name="Lapidus A."/>
            <person name="Nolan M."/>
            <person name="Lucas S."/>
            <person name="Hammon N."/>
            <person name="Deshpande S."/>
            <person name="Cheng J.F."/>
            <person name="Han C."/>
            <person name="Tapia R."/>
            <person name="Goodwin L.A."/>
            <person name="Pitluck S."/>
            <person name="Liolios K."/>
            <person name="Pagani I."/>
            <person name="Ivanova N."/>
            <person name="Mikhailova N."/>
            <person name="Pati A."/>
            <person name="Palaniappan K."/>
            <person name="Land M."/>
            <person name="Pan C."/>
            <person name="Rohde M."/>
            <person name="Pukall R."/>
            <person name="Goker M."/>
            <person name="Detter J.C."/>
            <person name="Woyke T."/>
            <person name="Bristow J."/>
            <person name="Eisen J.A."/>
            <person name="Markowitz V."/>
            <person name="Hugenholtz P."/>
            <person name="Kyrpides N.C."/>
            <person name="Klenk H.P."/>
            <person name="Mavromatis K."/>
        </authorList>
    </citation>
    <scope>NUCLEOTIDE SEQUENCE [LARGE SCALE GENOMIC DNA]</scope>
    <source>
        <strain evidence="3">ATCC 700253 / DSM 10332 / NAL</strain>
    </source>
</reference>
<evidence type="ECO:0000313" key="2">
    <source>
        <dbReference type="EMBL" id="AEW04265.1"/>
    </source>
</evidence>
<keyword evidence="3" id="KW-1185">Reference proteome</keyword>
<proteinExistence type="predicted"/>
<feature type="domain" description="Helix-turn-helix" evidence="1">
    <location>
        <begin position="15"/>
        <end position="55"/>
    </location>
</feature>
<evidence type="ECO:0000259" key="1">
    <source>
        <dbReference type="Pfam" id="PF12728"/>
    </source>
</evidence>
<protein>
    <recommendedName>
        <fullName evidence="1">Helix-turn-helix domain-containing protein</fullName>
    </recommendedName>
</protein>
<dbReference type="EMBL" id="CP003179">
    <property type="protein sequence ID" value="AEW04265.1"/>
    <property type="molecule type" value="Genomic_DNA"/>
</dbReference>
<organism evidence="2 3">
    <name type="scientific">Sulfobacillus acidophilus (strain ATCC 700253 / DSM 10332 / NAL)</name>
    <dbReference type="NCBI Taxonomy" id="679936"/>
    <lineage>
        <taxon>Bacteria</taxon>
        <taxon>Bacillati</taxon>
        <taxon>Bacillota</taxon>
        <taxon>Clostridia</taxon>
        <taxon>Eubacteriales</taxon>
        <taxon>Clostridiales Family XVII. Incertae Sedis</taxon>
        <taxon>Sulfobacillus</taxon>
    </lineage>
</organism>
<sequence>MRGSALKPIDDAGLYVSPRQVARLLGVSEYLLDKAIQEGQVPHRRIGQRILIPRAWIDFSENPIAPPPYTEA</sequence>
<dbReference type="Pfam" id="PF12728">
    <property type="entry name" value="HTH_17"/>
    <property type="match status" value="1"/>
</dbReference>
<accession>G8U132</accession>
<dbReference type="Proteomes" id="UP000005439">
    <property type="component" value="Chromosome"/>
</dbReference>